<comment type="cofactor">
    <cofactor evidence="7">
        <name>Zn(2+)</name>
        <dbReference type="ChEBI" id="CHEBI:29105"/>
    </cofactor>
    <text evidence="7">Binds 3 Zn(2+) ions.</text>
</comment>
<dbReference type="GO" id="GO:0006284">
    <property type="term" value="P:base-excision repair"/>
    <property type="evidence" value="ECO:0007669"/>
    <property type="project" value="TreeGrafter"/>
</dbReference>
<dbReference type="SMART" id="SM00518">
    <property type="entry name" value="AP2Ec"/>
    <property type="match status" value="1"/>
</dbReference>
<comment type="similarity">
    <text evidence="1 7">Belongs to the AP endonuclease 2 family.</text>
</comment>
<dbReference type="InterPro" id="IPR018246">
    <property type="entry name" value="AP_endonuc_F2_Zn_BS"/>
</dbReference>
<feature type="binding site" evidence="7">
    <location>
        <position position="214"/>
    </location>
    <ligand>
        <name>Zn(2+)</name>
        <dbReference type="ChEBI" id="CHEBI:29105"/>
        <label>2</label>
    </ligand>
</feature>
<keyword evidence="3 7" id="KW-0227">DNA damage</keyword>
<evidence type="ECO:0000256" key="3">
    <source>
        <dbReference type="ARBA" id="ARBA00022763"/>
    </source>
</evidence>
<feature type="binding site" evidence="7">
    <location>
        <position position="177"/>
    </location>
    <ligand>
        <name>Zn(2+)</name>
        <dbReference type="ChEBI" id="CHEBI:29105"/>
        <label>2</label>
    </ligand>
</feature>
<feature type="binding site" evidence="7">
    <location>
        <position position="143"/>
    </location>
    <ligand>
        <name>Zn(2+)</name>
        <dbReference type="ChEBI" id="CHEBI:29105"/>
        <label>2</label>
    </ligand>
</feature>
<keyword evidence="5 7" id="KW-0862">Zinc</keyword>
<dbReference type="GO" id="GO:0003677">
    <property type="term" value="F:DNA binding"/>
    <property type="evidence" value="ECO:0007669"/>
    <property type="project" value="InterPro"/>
</dbReference>
<dbReference type="PROSITE" id="PS51432">
    <property type="entry name" value="AP_NUCLEASE_F2_4"/>
    <property type="match status" value="1"/>
</dbReference>
<feature type="domain" description="Xylose isomerase-like TIM barrel" evidence="8">
    <location>
        <begin position="22"/>
        <end position="277"/>
    </location>
</feature>
<dbReference type="CDD" id="cd00019">
    <property type="entry name" value="AP2Ec"/>
    <property type="match status" value="1"/>
</dbReference>
<evidence type="ECO:0000256" key="4">
    <source>
        <dbReference type="ARBA" id="ARBA00022801"/>
    </source>
</evidence>
<accession>A0A0B7MBL9</accession>
<feature type="binding site" evidence="7">
    <location>
        <position position="180"/>
    </location>
    <ligand>
        <name>Zn(2+)</name>
        <dbReference type="ChEBI" id="CHEBI:29105"/>
        <label>3</label>
    </ligand>
</feature>
<evidence type="ECO:0000256" key="2">
    <source>
        <dbReference type="ARBA" id="ARBA00022723"/>
    </source>
</evidence>
<dbReference type="FunFam" id="3.20.20.150:FF:000001">
    <property type="entry name" value="Probable endonuclease 4"/>
    <property type="match status" value="1"/>
</dbReference>
<dbReference type="Pfam" id="PF01261">
    <property type="entry name" value="AP_endonuc_2"/>
    <property type="match status" value="1"/>
</dbReference>
<name>A0A0B7MBL9_9FIRM</name>
<gene>
    <name evidence="7 9" type="primary">nfo</name>
    <name evidence="9" type="ORF">SSCH_1060002</name>
</gene>
<dbReference type="NCBIfam" id="TIGR00587">
    <property type="entry name" value="nfo"/>
    <property type="match status" value="1"/>
</dbReference>
<protein>
    <recommendedName>
        <fullName evidence="7">Probable endonuclease 4</fullName>
        <ecNumber evidence="7">3.1.21.2</ecNumber>
    </recommendedName>
    <alternativeName>
        <fullName evidence="7">Endodeoxyribonuclease IV</fullName>
    </alternativeName>
    <alternativeName>
        <fullName evidence="7">Endonuclease IV</fullName>
    </alternativeName>
</protein>
<evidence type="ECO:0000256" key="6">
    <source>
        <dbReference type="ARBA" id="ARBA00023204"/>
    </source>
</evidence>
<comment type="function">
    <text evidence="7">Endonuclease IV plays a role in DNA repair. It cleaves phosphodiester bonds at apurinic or apyrimidinic (AP) sites, generating a 3'-hydroxyl group and a 5'-terminal sugar phosphate.</text>
</comment>
<feature type="binding site" evidence="7">
    <location>
        <position position="66"/>
    </location>
    <ligand>
        <name>Zn(2+)</name>
        <dbReference type="ChEBI" id="CHEBI:29105"/>
        <label>1</label>
    </ligand>
</feature>
<dbReference type="EMBL" id="CDRZ01000009">
    <property type="protein sequence ID" value="CEO87460.1"/>
    <property type="molecule type" value="Genomic_DNA"/>
</dbReference>
<dbReference type="GO" id="GO:0008081">
    <property type="term" value="F:phosphoric diester hydrolase activity"/>
    <property type="evidence" value="ECO:0007669"/>
    <property type="project" value="TreeGrafter"/>
</dbReference>
<evidence type="ECO:0000256" key="5">
    <source>
        <dbReference type="ARBA" id="ARBA00022833"/>
    </source>
</evidence>
<feature type="binding site" evidence="7">
    <location>
        <position position="229"/>
    </location>
    <ligand>
        <name>Zn(2+)</name>
        <dbReference type="ChEBI" id="CHEBI:29105"/>
        <label>3</label>
    </ligand>
</feature>
<dbReference type="EC" id="3.1.21.2" evidence="7"/>
<dbReference type="GO" id="GO:0008833">
    <property type="term" value="F:deoxyribonuclease IV (phage-T4-induced) activity"/>
    <property type="evidence" value="ECO:0007669"/>
    <property type="project" value="UniProtKB-UniRule"/>
</dbReference>
<reference evidence="10" key="1">
    <citation type="submission" date="2015-01" db="EMBL/GenBank/DDBJ databases">
        <authorList>
            <person name="Manzoor Shahid"/>
            <person name="Zubair Saima"/>
        </authorList>
    </citation>
    <scope>NUCLEOTIDE SEQUENCE [LARGE SCALE GENOMIC DNA]</scope>
    <source>
        <strain evidence="10">Sp3</strain>
    </source>
</reference>
<dbReference type="PANTHER" id="PTHR21445">
    <property type="entry name" value="ENDONUCLEASE IV ENDODEOXYRIBONUCLEASE IV"/>
    <property type="match status" value="1"/>
</dbReference>
<feature type="binding site" evidence="7">
    <location>
        <position position="106"/>
    </location>
    <ligand>
        <name>Zn(2+)</name>
        <dbReference type="ChEBI" id="CHEBI:29105"/>
        <label>1</label>
    </ligand>
</feature>
<dbReference type="GO" id="GO:0008270">
    <property type="term" value="F:zinc ion binding"/>
    <property type="evidence" value="ECO:0007669"/>
    <property type="project" value="UniProtKB-UniRule"/>
</dbReference>
<feature type="binding site" evidence="7">
    <location>
        <position position="143"/>
    </location>
    <ligand>
        <name>Zn(2+)</name>
        <dbReference type="ChEBI" id="CHEBI:29105"/>
        <label>1</label>
    </ligand>
</feature>
<dbReference type="SUPFAM" id="SSF51658">
    <property type="entry name" value="Xylose isomerase-like"/>
    <property type="match status" value="1"/>
</dbReference>
<dbReference type="PANTHER" id="PTHR21445:SF0">
    <property type="entry name" value="APURINIC-APYRIMIDINIC ENDONUCLEASE"/>
    <property type="match status" value="1"/>
</dbReference>
<evidence type="ECO:0000256" key="7">
    <source>
        <dbReference type="HAMAP-Rule" id="MF_00152"/>
    </source>
</evidence>
<feature type="binding site" evidence="7">
    <location>
        <position position="259"/>
    </location>
    <ligand>
        <name>Zn(2+)</name>
        <dbReference type="ChEBI" id="CHEBI:29105"/>
        <label>2</label>
    </ligand>
</feature>
<dbReference type="InterPro" id="IPR013022">
    <property type="entry name" value="Xyl_isomerase-like_TIM-brl"/>
</dbReference>
<keyword evidence="4 7" id="KW-0378">Hydrolase</keyword>
<evidence type="ECO:0000313" key="9">
    <source>
        <dbReference type="EMBL" id="CEO87460.1"/>
    </source>
</evidence>
<organism evidence="9 10">
    <name type="scientific">Syntrophaceticus schinkii</name>
    <dbReference type="NCBI Taxonomy" id="499207"/>
    <lineage>
        <taxon>Bacteria</taxon>
        <taxon>Bacillati</taxon>
        <taxon>Bacillota</taxon>
        <taxon>Clostridia</taxon>
        <taxon>Thermoanaerobacterales</taxon>
        <taxon>Thermoanaerobacterales Family III. Incertae Sedis</taxon>
        <taxon>Syntrophaceticus</taxon>
    </lineage>
</organism>
<dbReference type="PROSITE" id="PS00731">
    <property type="entry name" value="AP_NUCLEASE_F2_3"/>
    <property type="match status" value="1"/>
</dbReference>
<proteinExistence type="inferred from homology"/>
<keyword evidence="2 7" id="KW-0479">Metal-binding</keyword>
<dbReference type="RefSeq" id="WP_044663830.1">
    <property type="nucleotide sequence ID" value="NZ_CDRZ01000009.1"/>
</dbReference>
<evidence type="ECO:0000259" key="8">
    <source>
        <dbReference type="Pfam" id="PF01261"/>
    </source>
</evidence>
<keyword evidence="10" id="KW-1185">Reference proteome</keyword>
<keyword evidence="6 7" id="KW-0234">DNA repair</keyword>
<dbReference type="InterPro" id="IPR001719">
    <property type="entry name" value="AP_endonuc_2"/>
</dbReference>
<evidence type="ECO:0000313" key="10">
    <source>
        <dbReference type="Proteomes" id="UP000046155"/>
    </source>
</evidence>
<sequence>MPFGAHMSIAGGMDQAVWRGQKVGCETIQVFVKNANRWKAKPLAIEDISRFRQALRETRISPVIAHNSYLINLASPDEDLWMKSLDALIVEVERCAALEIPFLVMHPGAHTGAGEEVGLNRITIALNEVLKRTDNSKVTILLESTAGQGSILGGRFDHLTKLLSESFNPERLGVCLDTCHIFAAGYDLRTNDACEETFKEFDQIVGLDKLKAIHLNDSQGELGSRRDRHEHIGMGRIGLEGFRWIVNNSELSCLPLILETPKGPDLKEDRDNLDILRSLQKE</sequence>
<dbReference type="InterPro" id="IPR036237">
    <property type="entry name" value="Xyl_isomerase-like_sf"/>
</dbReference>
<keyword evidence="7 9" id="KW-0255">Endonuclease</keyword>
<dbReference type="Gene3D" id="3.20.20.150">
    <property type="entry name" value="Divalent-metal-dependent TIM barrel enzymes"/>
    <property type="match status" value="1"/>
</dbReference>
<dbReference type="GO" id="GO:0003906">
    <property type="term" value="F:DNA-(apurinic or apyrimidinic site) endonuclease activity"/>
    <property type="evidence" value="ECO:0007669"/>
    <property type="project" value="TreeGrafter"/>
</dbReference>
<evidence type="ECO:0000256" key="1">
    <source>
        <dbReference type="ARBA" id="ARBA00005340"/>
    </source>
</evidence>
<dbReference type="OrthoDB" id="9805666at2"/>
<keyword evidence="7" id="KW-0540">Nuclease</keyword>
<comment type="catalytic activity">
    <reaction evidence="7">
        <text>Endonucleolytic cleavage to 5'-phosphooligonucleotide end-products.</text>
        <dbReference type="EC" id="3.1.21.2"/>
    </reaction>
</comment>
<dbReference type="PROSITE" id="PS00730">
    <property type="entry name" value="AP_NUCLEASE_F2_2"/>
    <property type="match status" value="1"/>
</dbReference>
<dbReference type="Proteomes" id="UP000046155">
    <property type="component" value="Unassembled WGS sequence"/>
</dbReference>
<dbReference type="AlphaFoldDB" id="A0A0B7MBL9"/>
<feature type="binding site" evidence="7">
    <location>
        <position position="227"/>
    </location>
    <ligand>
        <name>Zn(2+)</name>
        <dbReference type="ChEBI" id="CHEBI:29105"/>
        <label>3</label>
    </ligand>
</feature>
<dbReference type="HAMAP" id="MF_00152">
    <property type="entry name" value="Nfo"/>
    <property type="match status" value="1"/>
</dbReference>